<dbReference type="PROSITE" id="PS50943">
    <property type="entry name" value="HTH_CROC1"/>
    <property type="match status" value="1"/>
</dbReference>
<dbReference type="EMBL" id="BMCM01000002">
    <property type="protein sequence ID" value="GGD75495.1"/>
    <property type="molecule type" value="Genomic_DNA"/>
</dbReference>
<comment type="caution">
    <text evidence="2">The sequence shown here is derived from an EMBL/GenBank/DDBJ whole genome shotgun (WGS) entry which is preliminary data.</text>
</comment>
<dbReference type="CDD" id="cd00093">
    <property type="entry name" value="HTH_XRE"/>
    <property type="match status" value="1"/>
</dbReference>
<evidence type="ECO:0000259" key="1">
    <source>
        <dbReference type="PROSITE" id="PS50943"/>
    </source>
</evidence>
<evidence type="ECO:0000313" key="3">
    <source>
        <dbReference type="Proteomes" id="UP000629365"/>
    </source>
</evidence>
<protein>
    <recommendedName>
        <fullName evidence="1">HTH cro/C1-type domain-containing protein</fullName>
    </recommendedName>
</protein>
<dbReference type="SUPFAM" id="SSF47413">
    <property type="entry name" value="lambda repressor-like DNA-binding domains"/>
    <property type="match status" value="1"/>
</dbReference>
<gene>
    <name evidence="2" type="ORF">GCM10007269_18200</name>
</gene>
<dbReference type="SMART" id="SM00530">
    <property type="entry name" value="HTH_XRE"/>
    <property type="match status" value="1"/>
</dbReference>
<sequence>MAQSGPERARRMRELGENLRVWRKAQRLTTEIVAQRAGITRGTLRNIENGEGSVRFENLFAVLEVLGLERGVLDATDPSTSVRGRALLEDGLPERVRL</sequence>
<dbReference type="Gene3D" id="1.10.260.40">
    <property type="entry name" value="lambda repressor-like DNA-binding domains"/>
    <property type="match status" value="1"/>
</dbReference>
<feature type="domain" description="HTH cro/C1-type" evidence="1">
    <location>
        <begin position="19"/>
        <end position="73"/>
    </location>
</feature>
<reference evidence="3" key="1">
    <citation type="journal article" date="2019" name="Int. J. Syst. Evol. Microbiol.">
        <title>The Global Catalogue of Microorganisms (GCM) 10K type strain sequencing project: providing services to taxonomists for standard genome sequencing and annotation.</title>
        <authorList>
            <consortium name="The Broad Institute Genomics Platform"/>
            <consortium name="The Broad Institute Genome Sequencing Center for Infectious Disease"/>
            <person name="Wu L."/>
            <person name="Ma J."/>
        </authorList>
    </citation>
    <scope>NUCLEOTIDE SEQUENCE [LARGE SCALE GENOMIC DNA]</scope>
    <source>
        <strain evidence="3">CCM 7640</strain>
    </source>
</reference>
<organism evidence="2 3">
    <name type="scientific">Microbacterium murale</name>
    <dbReference type="NCBI Taxonomy" id="1081040"/>
    <lineage>
        <taxon>Bacteria</taxon>
        <taxon>Bacillati</taxon>
        <taxon>Actinomycetota</taxon>
        <taxon>Actinomycetes</taxon>
        <taxon>Micrococcales</taxon>
        <taxon>Microbacteriaceae</taxon>
        <taxon>Microbacterium</taxon>
    </lineage>
</organism>
<dbReference type="InterPro" id="IPR001387">
    <property type="entry name" value="Cro/C1-type_HTH"/>
</dbReference>
<dbReference type="InterPro" id="IPR010982">
    <property type="entry name" value="Lambda_DNA-bd_dom_sf"/>
</dbReference>
<dbReference type="RefSeq" id="WP_033105015.1">
    <property type="nucleotide sequence ID" value="NZ_BMCM01000002.1"/>
</dbReference>
<keyword evidence="3" id="KW-1185">Reference proteome</keyword>
<name>A0ABQ1RPW1_9MICO</name>
<accession>A0ABQ1RPW1</accession>
<evidence type="ECO:0000313" key="2">
    <source>
        <dbReference type="EMBL" id="GGD75495.1"/>
    </source>
</evidence>
<proteinExistence type="predicted"/>
<dbReference type="Proteomes" id="UP000629365">
    <property type="component" value="Unassembled WGS sequence"/>
</dbReference>
<dbReference type="Pfam" id="PF13560">
    <property type="entry name" value="HTH_31"/>
    <property type="match status" value="1"/>
</dbReference>